<dbReference type="PANTHER" id="PTHR30273:SF2">
    <property type="entry name" value="PROTEIN FECR"/>
    <property type="match status" value="1"/>
</dbReference>
<dbReference type="Gene3D" id="2.60.120.1440">
    <property type="match status" value="1"/>
</dbReference>
<evidence type="ECO:0000313" key="2">
    <source>
        <dbReference type="EMBL" id="KAF1017075.1"/>
    </source>
</evidence>
<dbReference type="InterPro" id="IPR012373">
    <property type="entry name" value="Ferrdict_sens_TM"/>
</dbReference>
<dbReference type="EMBL" id="WNDS01000001">
    <property type="protein sequence ID" value="KAF1017075.1"/>
    <property type="molecule type" value="Genomic_DNA"/>
</dbReference>
<evidence type="ECO:0000259" key="1">
    <source>
        <dbReference type="Pfam" id="PF04773"/>
    </source>
</evidence>
<dbReference type="PANTHER" id="PTHR30273">
    <property type="entry name" value="PERIPLASMIC SIGNAL SENSOR AND SIGMA FACTOR ACTIVATOR FECR-RELATED"/>
    <property type="match status" value="1"/>
</dbReference>
<dbReference type="GO" id="GO:0016989">
    <property type="term" value="F:sigma factor antagonist activity"/>
    <property type="evidence" value="ECO:0007669"/>
    <property type="project" value="TreeGrafter"/>
</dbReference>
<organism evidence="2 3">
    <name type="scientific">Stenotrophomonas maltophilia</name>
    <name type="common">Pseudomonas maltophilia</name>
    <name type="synonym">Xanthomonas maltophilia</name>
    <dbReference type="NCBI Taxonomy" id="40324"/>
    <lineage>
        <taxon>Bacteria</taxon>
        <taxon>Pseudomonadati</taxon>
        <taxon>Pseudomonadota</taxon>
        <taxon>Gammaproteobacteria</taxon>
        <taxon>Lysobacterales</taxon>
        <taxon>Lysobacteraceae</taxon>
        <taxon>Stenotrophomonas</taxon>
        <taxon>Stenotrophomonas maltophilia group</taxon>
    </lineage>
</organism>
<gene>
    <name evidence="2" type="ORF">GAK31_00334</name>
</gene>
<proteinExistence type="predicted"/>
<dbReference type="Proteomes" id="UP000487117">
    <property type="component" value="Unassembled WGS sequence"/>
</dbReference>
<evidence type="ECO:0000313" key="3">
    <source>
        <dbReference type="Proteomes" id="UP000487117"/>
    </source>
</evidence>
<comment type="caution">
    <text evidence="2">The sequence shown here is derived from an EMBL/GenBank/DDBJ whole genome shotgun (WGS) entry which is preliminary data.</text>
</comment>
<dbReference type="InterPro" id="IPR006860">
    <property type="entry name" value="FecR"/>
</dbReference>
<feature type="domain" description="FecR protein" evidence="1">
    <location>
        <begin position="13"/>
        <end position="68"/>
    </location>
</feature>
<sequence>MRRPRCARFSLLRREVTLLQGQATFQVGQDRRPFALRAAGLRVRDIGITFDVALQREQVRAGVTEGRVWVSAEGAAGPPLADLRAGQSARIDNAGRHARVSDENIAAMTVVAAPRGVP</sequence>
<name>A0A7V8FJ34_STEMA</name>
<protein>
    <recommendedName>
        <fullName evidence="1">FecR protein domain-containing protein</fullName>
    </recommendedName>
</protein>
<reference evidence="3" key="1">
    <citation type="journal article" date="2020" name="MBio">
        <title>Horizontal gene transfer to a defensive symbiont with a reduced genome amongst a multipartite beetle microbiome.</title>
        <authorList>
            <person name="Waterworth S.C."/>
            <person name="Florez L.V."/>
            <person name="Rees E.R."/>
            <person name="Hertweck C."/>
            <person name="Kaltenpoth M."/>
            <person name="Kwan J.C."/>
        </authorList>
    </citation>
    <scope>NUCLEOTIDE SEQUENCE [LARGE SCALE GENOMIC DNA]</scope>
</reference>
<dbReference type="AlphaFoldDB" id="A0A7V8FJ34"/>
<dbReference type="Pfam" id="PF04773">
    <property type="entry name" value="FecR"/>
    <property type="match status" value="1"/>
</dbReference>
<accession>A0A7V8FJ34</accession>